<evidence type="ECO:0000313" key="4">
    <source>
        <dbReference type="Proteomes" id="UP001201812"/>
    </source>
</evidence>
<gene>
    <name evidence="3" type="ORF">DdX_14359</name>
</gene>
<keyword evidence="2" id="KW-0812">Transmembrane</keyword>
<keyword evidence="2" id="KW-1133">Transmembrane helix</keyword>
<organism evidence="3 4">
    <name type="scientific">Ditylenchus destructor</name>
    <dbReference type="NCBI Taxonomy" id="166010"/>
    <lineage>
        <taxon>Eukaryota</taxon>
        <taxon>Metazoa</taxon>
        <taxon>Ecdysozoa</taxon>
        <taxon>Nematoda</taxon>
        <taxon>Chromadorea</taxon>
        <taxon>Rhabditida</taxon>
        <taxon>Tylenchina</taxon>
        <taxon>Tylenchomorpha</taxon>
        <taxon>Sphaerularioidea</taxon>
        <taxon>Anguinidae</taxon>
        <taxon>Anguininae</taxon>
        <taxon>Ditylenchus</taxon>
    </lineage>
</organism>
<feature type="compositionally biased region" description="Polar residues" evidence="1">
    <location>
        <begin position="38"/>
        <end position="53"/>
    </location>
</feature>
<dbReference type="Proteomes" id="UP001201812">
    <property type="component" value="Unassembled WGS sequence"/>
</dbReference>
<protein>
    <submittedName>
        <fullName evidence="3">Uncharacterized protein</fullName>
    </submittedName>
</protein>
<comment type="caution">
    <text evidence="3">The sequence shown here is derived from an EMBL/GenBank/DDBJ whole genome shotgun (WGS) entry which is preliminary data.</text>
</comment>
<evidence type="ECO:0000256" key="1">
    <source>
        <dbReference type="SAM" id="MobiDB-lite"/>
    </source>
</evidence>
<evidence type="ECO:0000256" key="2">
    <source>
        <dbReference type="SAM" id="Phobius"/>
    </source>
</evidence>
<evidence type="ECO:0000313" key="3">
    <source>
        <dbReference type="EMBL" id="KAI1704240.1"/>
    </source>
</evidence>
<accession>A0AAD4MWW8</accession>
<reference evidence="3" key="1">
    <citation type="submission" date="2022-01" db="EMBL/GenBank/DDBJ databases">
        <title>Genome Sequence Resource for Two Populations of Ditylenchus destructor, the Migratory Endoparasitic Phytonematode.</title>
        <authorList>
            <person name="Zhang H."/>
            <person name="Lin R."/>
            <person name="Xie B."/>
        </authorList>
    </citation>
    <scope>NUCLEOTIDE SEQUENCE</scope>
    <source>
        <strain evidence="3">BazhouSP</strain>
    </source>
</reference>
<proteinExistence type="predicted"/>
<keyword evidence="2" id="KW-0472">Membrane</keyword>
<name>A0AAD4MWW8_9BILA</name>
<dbReference type="AlphaFoldDB" id="A0AAD4MWW8"/>
<feature type="transmembrane region" description="Helical" evidence="2">
    <location>
        <begin position="131"/>
        <end position="153"/>
    </location>
</feature>
<keyword evidence="4" id="KW-1185">Reference proteome</keyword>
<dbReference type="EMBL" id="JAKKPZ010000070">
    <property type="protein sequence ID" value="KAI1704240.1"/>
    <property type="molecule type" value="Genomic_DNA"/>
</dbReference>
<feature type="region of interest" description="Disordered" evidence="1">
    <location>
        <begin position="25"/>
        <end position="66"/>
    </location>
</feature>
<sequence>MVANLPPVFFDNAIHNPSVEIAETEISDEANSPEPRSKSQNSNSNQEGISTPHRSPPLKPPRMVNGVNGLSISTNVLTNGANELNSPLNRSRSLMHSSSFSVDMENMQLHMETDPETNRAPRTFCAPTSDVVGSIGLAILTAFMIAIGLKICIEKLI</sequence>